<feature type="domain" description="Cysteine protease StiP N-terminal" evidence="1">
    <location>
        <begin position="15"/>
        <end position="299"/>
    </location>
</feature>
<feature type="domain" description="PELOTA RNA-binding" evidence="2">
    <location>
        <begin position="323"/>
        <end position="403"/>
    </location>
</feature>
<evidence type="ECO:0000259" key="2">
    <source>
        <dbReference type="Pfam" id="PF15608"/>
    </source>
</evidence>
<proteinExistence type="predicted"/>
<comment type="caution">
    <text evidence="3">The sequence shown here is derived from an EMBL/GenBank/DDBJ whole genome shotgun (WGS) entry which is preliminary data.</text>
</comment>
<name>A0ABQ3GQY2_9GAMM</name>
<evidence type="ECO:0008006" key="5">
    <source>
        <dbReference type="Google" id="ProtNLM"/>
    </source>
</evidence>
<gene>
    <name evidence="3" type="ORF">GCM10016272_16650</name>
</gene>
<dbReference type="Proteomes" id="UP000610203">
    <property type="component" value="Unassembled WGS sequence"/>
</dbReference>
<dbReference type="PIRSF" id="PIRSF020979">
    <property type="entry name" value="UCP020979"/>
    <property type="match status" value="1"/>
</dbReference>
<dbReference type="Pfam" id="PF15608">
    <property type="entry name" value="PELOTA_1"/>
    <property type="match status" value="1"/>
</dbReference>
<accession>A0ABQ3GQY2</accession>
<evidence type="ECO:0000313" key="3">
    <source>
        <dbReference type="EMBL" id="GHD33096.1"/>
    </source>
</evidence>
<dbReference type="EMBL" id="BMZR01000003">
    <property type="protein sequence ID" value="GHD33096.1"/>
    <property type="molecule type" value="Genomic_DNA"/>
</dbReference>
<evidence type="ECO:0000259" key="1">
    <source>
        <dbReference type="Pfam" id="PF11202"/>
    </source>
</evidence>
<evidence type="ECO:0000313" key="4">
    <source>
        <dbReference type="Proteomes" id="UP000610203"/>
    </source>
</evidence>
<dbReference type="InterPro" id="IPR028157">
    <property type="entry name" value="PELOTA_dom"/>
</dbReference>
<dbReference type="RefSeq" id="WP_189584466.1">
    <property type="nucleotide sequence ID" value="NZ_BMZR01000003.1"/>
</dbReference>
<dbReference type="Pfam" id="PF11202">
    <property type="entry name" value="StiP"/>
    <property type="match status" value="1"/>
</dbReference>
<reference evidence="4" key="1">
    <citation type="journal article" date="2019" name="Int. J. Syst. Evol. Microbiol.">
        <title>The Global Catalogue of Microorganisms (GCM) 10K type strain sequencing project: providing services to taxonomists for standard genome sequencing and annotation.</title>
        <authorList>
            <consortium name="The Broad Institute Genomics Platform"/>
            <consortium name="The Broad Institute Genome Sequencing Center for Infectious Disease"/>
            <person name="Wu L."/>
            <person name="Ma J."/>
        </authorList>
    </citation>
    <scope>NUCLEOTIDE SEQUENCE [LARGE SCALE GENOMIC DNA]</scope>
    <source>
        <strain evidence="4">KCTC 42280</strain>
    </source>
</reference>
<sequence length="408" mass="44946">MTNLYIQKLEKYGSGSYLASDVTVLLDIVDKDAVADVPVSQKEALIQSGQRHYSDMLTLEAAPTAMHEQLYSQALTQGTTRTATDIANLAYTLHNTFEPTVNAERPLVLVSLVRAGLPIGVLLQRALTDQNSSYALPSVHYGISIIRDRGLDPVALQMLLDAYPNSPMVFVDGWTGKGAIYQELARSLEAFSDPSHAHFANIFHQSTFGQDTFDQSTSDQGTVNNTTVIPLLTLADPAGVAWLSASEEDWLIPSGLLNSTVSGLISRSLYTEPQSGLHRSVFYDNLVAVDHSLAFINYIDAARRSLSTPPQCLPTYQQPRYQTAELINKLAADYAITNRNRIKPTIAEATRAILRRDPERILLATAEHPDTVLLRHLCAQRNINISVLGDKILPYQAITLIKQRSKDS</sequence>
<dbReference type="InterPro" id="IPR048336">
    <property type="entry name" value="StiP-like"/>
</dbReference>
<organism evidence="3 4">
    <name type="scientific">Psychrobacter glaciei</name>
    <dbReference type="NCBI Taxonomy" id="619771"/>
    <lineage>
        <taxon>Bacteria</taxon>
        <taxon>Pseudomonadati</taxon>
        <taxon>Pseudomonadota</taxon>
        <taxon>Gammaproteobacteria</taxon>
        <taxon>Moraxellales</taxon>
        <taxon>Moraxellaceae</taxon>
        <taxon>Psychrobacter</taxon>
    </lineage>
</organism>
<protein>
    <recommendedName>
        <fullName evidence="5">PELOTA RNA-binding domain-containing protein</fullName>
    </recommendedName>
</protein>
<dbReference type="InterPro" id="IPR011215">
    <property type="entry name" value="StiP_N"/>
</dbReference>
<keyword evidence="4" id="KW-1185">Reference proteome</keyword>